<protein>
    <submittedName>
        <fullName evidence="2">Uncharacterized protein</fullName>
    </submittedName>
</protein>
<proteinExistence type="predicted"/>
<evidence type="ECO:0000256" key="1">
    <source>
        <dbReference type="SAM" id="MobiDB-lite"/>
    </source>
</evidence>
<sequence>MPNVSFDVFFDKDFINITATRGIKAPKAKPEWKVRTVPKLPPKPVEEDHSGAPRPPAREKLTHTRQPLQASKQDKAADSPDATSQTMSSAGSFAGGAVNAVGNTINGVGEGINGSIKKYGDGVKDYGNAVMDWTSAGAVRASTAQNPLGLSATKAGGKVAATNPRIYNPPKSTPSQKMMTTGTPMGQKKIAGAPQKKAMTAPGPTPVGAKKVTGAGAPAKKAVSAAPPKSTPAKTPTHPNPGALRKKPAETTTKTNGVAGTAKKVTAVKPSTASVPKTTTSGRAAPAGRQAAAANPLGLAF</sequence>
<feature type="compositionally biased region" description="Polar residues" evidence="1">
    <location>
        <begin position="269"/>
        <end position="281"/>
    </location>
</feature>
<feature type="region of interest" description="Disordered" evidence="1">
    <location>
        <begin position="161"/>
        <end position="301"/>
    </location>
</feature>
<organism evidence="2 3">
    <name type="scientific">Exophiala sideris</name>
    <dbReference type="NCBI Taxonomy" id="1016849"/>
    <lineage>
        <taxon>Eukaryota</taxon>
        <taxon>Fungi</taxon>
        <taxon>Dikarya</taxon>
        <taxon>Ascomycota</taxon>
        <taxon>Pezizomycotina</taxon>
        <taxon>Eurotiomycetes</taxon>
        <taxon>Chaetothyriomycetidae</taxon>
        <taxon>Chaetothyriales</taxon>
        <taxon>Herpotrichiellaceae</taxon>
        <taxon>Exophiala</taxon>
    </lineage>
</organism>
<accession>A0ABR0JQF8</accession>
<dbReference type="Proteomes" id="UP001345691">
    <property type="component" value="Unassembled WGS sequence"/>
</dbReference>
<feature type="compositionally biased region" description="Polar residues" evidence="1">
    <location>
        <begin position="173"/>
        <end position="184"/>
    </location>
</feature>
<feature type="compositionally biased region" description="Polar residues" evidence="1">
    <location>
        <begin position="81"/>
        <end position="90"/>
    </location>
</feature>
<feature type="compositionally biased region" description="Basic and acidic residues" evidence="1">
    <location>
        <begin position="44"/>
        <end position="62"/>
    </location>
</feature>
<name>A0ABR0JQF8_9EURO</name>
<evidence type="ECO:0000313" key="3">
    <source>
        <dbReference type="Proteomes" id="UP001345691"/>
    </source>
</evidence>
<feature type="compositionally biased region" description="Low complexity" evidence="1">
    <location>
        <begin position="282"/>
        <end position="294"/>
    </location>
</feature>
<feature type="compositionally biased region" description="Low complexity" evidence="1">
    <location>
        <begin position="214"/>
        <end position="236"/>
    </location>
</feature>
<feature type="region of interest" description="Disordered" evidence="1">
    <location>
        <begin position="20"/>
        <end position="90"/>
    </location>
</feature>
<keyword evidence="3" id="KW-1185">Reference proteome</keyword>
<dbReference type="EMBL" id="JAVRRF010000001">
    <property type="protein sequence ID" value="KAK5068196.1"/>
    <property type="molecule type" value="Genomic_DNA"/>
</dbReference>
<comment type="caution">
    <text evidence="2">The sequence shown here is derived from an EMBL/GenBank/DDBJ whole genome shotgun (WGS) entry which is preliminary data.</text>
</comment>
<evidence type="ECO:0000313" key="2">
    <source>
        <dbReference type="EMBL" id="KAK5068196.1"/>
    </source>
</evidence>
<reference evidence="2 3" key="1">
    <citation type="submission" date="2023-08" db="EMBL/GenBank/DDBJ databases">
        <title>Black Yeasts Isolated from many extreme environments.</title>
        <authorList>
            <person name="Coleine C."/>
            <person name="Stajich J.E."/>
            <person name="Selbmann L."/>
        </authorList>
    </citation>
    <scope>NUCLEOTIDE SEQUENCE [LARGE SCALE GENOMIC DNA]</scope>
    <source>
        <strain evidence="2 3">CCFEE 6328</strain>
    </source>
</reference>
<gene>
    <name evidence="2" type="ORF">LTR69_000314</name>
</gene>